<sequence>MAPNVGGINLRSLTGTSCCRIRNIFVRVLISDQTSFGTGSAASSELPFLRHASLGTGPMTLALASFKGRADVGRVSLHIFRQLLPVFHFNSIELSCFCMVHKQASSKDHRNQAHRQGHGCRHSVRGAR</sequence>
<feature type="region of interest" description="Disordered" evidence="1">
    <location>
        <begin position="108"/>
        <end position="128"/>
    </location>
</feature>
<protein>
    <submittedName>
        <fullName evidence="2">Uncharacterized protein</fullName>
    </submittedName>
</protein>
<name>A0A1D1VPW7_RAMVA</name>
<dbReference type="EMBL" id="BDGG01000008">
    <property type="protein sequence ID" value="GAV02223.1"/>
    <property type="molecule type" value="Genomic_DNA"/>
</dbReference>
<accession>A0A1D1VPW7</accession>
<dbReference type="Proteomes" id="UP000186922">
    <property type="component" value="Unassembled WGS sequence"/>
</dbReference>
<organism evidence="2 3">
    <name type="scientific">Ramazzottius varieornatus</name>
    <name type="common">Water bear</name>
    <name type="synonym">Tardigrade</name>
    <dbReference type="NCBI Taxonomy" id="947166"/>
    <lineage>
        <taxon>Eukaryota</taxon>
        <taxon>Metazoa</taxon>
        <taxon>Ecdysozoa</taxon>
        <taxon>Tardigrada</taxon>
        <taxon>Eutardigrada</taxon>
        <taxon>Parachela</taxon>
        <taxon>Hypsibioidea</taxon>
        <taxon>Ramazzottiidae</taxon>
        <taxon>Ramazzottius</taxon>
    </lineage>
</organism>
<dbReference type="AlphaFoldDB" id="A0A1D1VPW7"/>
<feature type="compositionally biased region" description="Basic residues" evidence="1">
    <location>
        <begin position="112"/>
        <end position="128"/>
    </location>
</feature>
<evidence type="ECO:0000313" key="3">
    <source>
        <dbReference type="Proteomes" id="UP000186922"/>
    </source>
</evidence>
<keyword evidence="3" id="KW-1185">Reference proteome</keyword>
<proteinExistence type="predicted"/>
<comment type="caution">
    <text evidence="2">The sequence shown here is derived from an EMBL/GenBank/DDBJ whole genome shotgun (WGS) entry which is preliminary data.</text>
</comment>
<reference evidence="2 3" key="1">
    <citation type="journal article" date="2016" name="Nat. Commun.">
        <title>Extremotolerant tardigrade genome and improved radiotolerance of human cultured cells by tardigrade-unique protein.</title>
        <authorList>
            <person name="Hashimoto T."/>
            <person name="Horikawa D.D."/>
            <person name="Saito Y."/>
            <person name="Kuwahara H."/>
            <person name="Kozuka-Hata H."/>
            <person name="Shin-I T."/>
            <person name="Minakuchi Y."/>
            <person name="Ohishi K."/>
            <person name="Motoyama A."/>
            <person name="Aizu T."/>
            <person name="Enomoto A."/>
            <person name="Kondo K."/>
            <person name="Tanaka S."/>
            <person name="Hara Y."/>
            <person name="Koshikawa S."/>
            <person name="Sagara H."/>
            <person name="Miura T."/>
            <person name="Yokobori S."/>
            <person name="Miyagawa K."/>
            <person name="Suzuki Y."/>
            <person name="Kubo T."/>
            <person name="Oyama M."/>
            <person name="Kohara Y."/>
            <person name="Fujiyama A."/>
            <person name="Arakawa K."/>
            <person name="Katayama T."/>
            <person name="Toyoda A."/>
            <person name="Kunieda T."/>
        </authorList>
    </citation>
    <scope>NUCLEOTIDE SEQUENCE [LARGE SCALE GENOMIC DNA]</scope>
    <source>
        <strain evidence="2 3">YOKOZUNA-1</strain>
    </source>
</reference>
<gene>
    <name evidence="2" type="primary">RvY_12817-1</name>
    <name evidence="2" type="synonym">RvY_12817.1</name>
    <name evidence="2" type="ORF">RvY_12817</name>
</gene>
<evidence type="ECO:0000313" key="2">
    <source>
        <dbReference type="EMBL" id="GAV02223.1"/>
    </source>
</evidence>
<evidence type="ECO:0000256" key="1">
    <source>
        <dbReference type="SAM" id="MobiDB-lite"/>
    </source>
</evidence>